<name>A0A182UTM2_ANOME</name>
<comment type="similarity">
    <text evidence="8">Belongs to the glycosyltransferase 68 family.</text>
</comment>
<dbReference type="AlphaFoldDB" id="A0A182UTM2"/>
<evidence type="ECO:0000256" key="4">
    <source>
        <dbReference type="ARBA" id="ARBA00022679"/>
    </source>
</evidence>
<keyword evidence="6" id="KW-0294">Fucose metabolism</keyword>
<evidence type="ECO:0000256" key="11">
    <source>
        <dbReference type="ARBA" id="ARBA00047273"/>
    </source>
</evidence>
<dbReference type="GO" id="GO:0005783">
    <property type="term" value="C:endoplasmic reticulum"/>
    <property type="evidence" value="ECO:0007669"/>
    <property type="project" value="UniProtKB-SubCell"/>
</dbReference>
<keyword evidence="4" id="KW-0808">Transferase</keyword>
<sequence>MRFSHSPACLLPAHLSARAFSPSLSLSLSLSVSSAEDEIIDSSRKPCAEPNGGPLAMQRPHSFKLILMNRTVYSLLLLAFSQIVHTTSAHLRELCEKRDIFFEPYRCQLVDLDLLDDPVLYLLYDVNPSEGFNLRRDVYIRLAVFVQFLRTQRGYRRTRLVLPPWSSLVHWRSGNIDQQQLLWGNFFDLPSMRLYTDVLDMDEFFAEYGRLHGPGATTVVLDEVYKLKHFEQMFENGVFVDKFEEHVCPKGHDGALAYFGYGNFTADAFTCLHFQGSAMLLHRLLERYRPGRPHATRYVHVLNAEIVLHDLWGNVDYWEARRSMRFAPPLVDVATRFRAEYLNSSDRADRTVRPARWTDERSRPRKARGGEYLCAHLRRADFLYGRDKTTPTVQSAALQIRAKLLELGLKTVFVASDCTRMEFYNLKNYLKRFRVVRFVPESYEQRAELKDGGVAIVDQIVCSHARYFIGTYESTFTYRIYEEREIIGFPKDLTFNTFCKSEKDMNCEKNTVWPIVYH</sequence>
<dbReference type="InterPro" id="IPR019378">
    <property type="entry name" value="GDP-Fuc_O-FucTrfase"/>
</dbReference>
<evidence type="ECO:0000256" key="12">
    <source>
        <dbReference type="ARBA" id="ARBA00048647"/>
    </source>
</evidence>
<keyword evidence="14" id="KW-1185">Reference proteome</keyword>
<dbReference type="VEuPathDB" id="VectorBase:AMEM003421"/>
<organism evidence="13 14">
    <name type="scientific">Anopheles merus</name>
    <name type="common">Mosquito</name>
    <dbReference type="NCBI Taxonomy" id="30066"/>
    <lineage>
        <taxon>Eukaryota</taxon>
        <taxon>Metazoa</taxon>
        <taxon>Ecdysozoa</taxon>
        <taxon>Arthropoda</taxon>
        <taxon>Hexapoda</taxon>
        <taxon>Insecta</taxon>
        <taxon>Pterygota</taxon>
        <taxon>Neoptera</taxon>
        <taxon>Endopterygota</taxon>
        <taxon>Diptera</taxon>
        <taxon>Nematocera</taxon>
        <taxon>Culicoidea</taxon>
        <taxon>Culicidae</taxon>
        <taxon>Anophelinae</taxon>
        <taxon>Anopheles</taxon>
    </lineage>
</organism>
<evidence type="ECO:0000313" key="14">
    <source>
        <dbReference type="Proteomes" id="UP000075903"/>
    </source>
</evidence>
<dbReference type="VEuPathDB" id="VectorBase:AMEM21_012496"/>
<proteinExistence type="inferred from homology"/>
<evidence type="ECO:0000256" key="5">
    <source>
        <dbReference type="ARBA" id="ARBA00022824"/>
    </source>
</evidence>
<protein>
    <recommendedName>
        <fullName evidence="9">GDP-fucose protein O-fucosyltransferase 2</fullName>
        <ecNumber evidence="3">2.4.1.221</ecNumber>
    </recommendedName>
    <alternativeName>
        <fullName evidence="10">Peptide-O-fucosyltransferase 2</fullName>
    </alternativeName>
</protein>
<evidence type="ECO:0000256" key="7">
    <source>
        <dbReference type="ARBA" id="ARBA00023277"/>
    </source>
</evidence>
<comment type="subcellular location">
    <subcellularLocation>
        <location evidence="1">Endoplasmic reticulum</location>
    </subcellularLocation>
</comment>
<comment type="catalytic activity">
    <reaction evidence="11">
        <text>L-threonyl-[protein] + GDP-beta-L-fucose = 3-O-(alpha-L-fucosyl)-L-threonyl-[protein] + GDP + H(+)</text>
        <dbReference type="Rhea" id="RHEA:70491"/>
        <dbReference type="Rhea" id="RHEA-COMP:11060"/>
        <dbReference type="Rhea" id="RHEA-COMP:17915"/>
        <dbReference type="ChEBI" id="CHEBI:15378"/>
        <dbReference type="ChEBI" id="CHEBI:30013"/>
        <dbReference type="ChEBI" id="CHEBI:57273"/>
        <dbReference type="ChEBI" id="CHEBI:58189"/>
        <dbReference type="ChEBI" id="CHEBI:189631"/>
        <dbReference type="EC" id="2.4.1.221"/>
    </reaction>
    <physiologicalReaction direction="left-to-right" evidence="11">
        <dbReference type="Rhea" id="RHEA:70492"/>
    </physiologicalReaction>
</comment>
<dbReference type="Proteomes" id="UP000075903">
    <property type="component" value="Unassembled WGS sequence"/>
</dbReference>
<evidence type="ECO:0000313" key="13">
    <source>
        <dbReference type="EnsemblMetazoa" id="AMEM003421-PA"/>
    </source>
</evidence>
<evidence type="ECO:0000256" key="10">
    <source>
        <dbReference type="ARBA" id="ARBA00033083"/>
    </source>
</evidence>
<dbReference type="GO" id="GO:0046922">
    <property type="term" value="F:peptide-O-fucosyltransferase activity"/>
    <property type="evidence" value="ECO:0007669"/>
    <property type="project" value="UniProtKB-EC"/>
</dbReference>
<dbReference type="Gene3D" id="3.40.50.11350">
    <property type="match status" value="1"/>
</dbReference>
<dbReference type="Pfam" id="PF10250">
    <property type="entry name" value="O-FucT"/>
    <property type="match status" value="1"/>
</dbReference>
<dbReference type="GO" id="GO:0005794">
    <property type="term" value="C:Golgi apparatus"/>
    <property type="evidence" value="ECO:0007669"/>
    <property type="project" value="UniProtKB-SubCell"/>
</dbReference>
<keyword evidence="5" id="KW-0256">Endoplasmic reticulum</keyword>
<evidence type="ECO:0000256" key="8">
    <source>
        <dbReference type="ARBA" id="ARBA00025803"/>
    </source>
</evidence>
<evidence type="ECO:0000256" key="1">
    <source>
        <dbReference type="ARBA" id="ARBA00004240"/>
    </source>
</evidence>
<dbReference type="GO" id="GO:0006004">
    <property type="term" value="P:fucose metabolic process"/>
    <property type="evidence" value="ECO:0007669"/>
    <property type="project" value="UniProtKB-KW"/>
</dbReference>
<comment type="catalytic activity">
    <reaction evidence="12">
        <text>L-seryl-[protein] + GDP-beta-L-fucose = 3-O-(alpha-L-fucosyl)-L-seryl-[protein] + GDP + H(+)</text>
        <dbReference type="Rhea" id="RHEA:63644"/>
        <dbReference type="Rhea" id="RHEA-COMP:9863"/>
        <dbReference type="Rhea" id="RHEA-COMP:17914"/>
        <dbReference type="ChEBI" id="CHEBI:15378"/>
        <dbReference type="ChEBI" id="CHEBI:29999"/>
        <dbReference type="ChEBI" id="CHEBI:57273"/>
        <dbReference type="ChEBI" id="CHEBI:58189"/>
        <dbReference type="ChEBI" id="CHEBI:189632"/>
        <dbReference type="EC" id="2.4.1.221"/>
    </reaction>
    <physiologicalReaction direction="left-to-right" evidence="12">
        <dbReference type="Rhea" id="RHEA:63645"/>
    </physiologicalReaction>
</comment>
<dbReference type="STRING" id="30066.A0A182UTM2"/>
<evidence type="ECO:0000256" key="2">
    <source>
        <dbReference type="ARBA" id="ARBA00004922"/>
    </source>
</evidence>
<keyword evidence="7" id="KW-0119">Carbohydrate metabolism</keyword>
<dbReference type="EC" id="2.4.1.221" evidence="3"/>
<dbReference type="InterPro" id="IPR045130">
    <property type="entry name" value="OFUT2-like"/>
</dbReference>
<evidence type="ECO:0000256" key="9">
    <source>
        <dbReference type="ARBA" id="ARBA00026232"/>
    </source>
</evidence>
<dbReference type="PANTHER" id="PTHR13398:SF0">
    <property type="entry name" value="GDP-FUCOSE PROTEIN O-FUCOSYLTRANSFERASE 2"/>
    <property type="match status" value="1"/>
</dbReference>
<dbReference type="Gene3D" id="3.40.50.11340">
    <property type="match status" value="1"/>
</dbReference>
<dbReference type="CDD" id="cd11298">
    <property type="entry name" value="O-FucT-2"/>
    <property type="match status" value="1"/>
</dbReference>
<reference evidence="13" key="1">
    <citation type="submission" date="2020-05" db="UniProtKB">
        <authorList>
            <consortium name="EnsemblMetazoa"/>
        </authorList>
    </citation>
    <scope>IDENTIFICATION</scope>
    <source>
        <strain evidence="13">MAF</strain>
    </source>
</reference>
<evidence type="ECO:0000256" key="6">
    <source>
        <dbReference type="ARBA" id="ARBA00023253"/>
    </source>
</evidence>
<dbReference type="EnsemblMetazoa" id="AMEM003421-RA">
    <property type="protein sequence ID" value="AMEM003421-PA"/>
    <property type="gene ID" value="AMEM003421"/>
</dbReference>
<comment type="pathway">
    <text evidence="2">Protein modification; protein glycosylation.</text>
</comment>
<evidence type="ECO:0000256" key="3">
    <source>
        <dbReference type="ARBA" id="ARBA00012196"/>
    </source>
</evidence>
<accession>A0A182UTM2</accession>
<dbReference type="PANTHER" id="PTHR13398">
    <property type="entry name" value="GDP-FUCOSE PROTEIN O-FUCOSYLTRANSFERASE 2"/>
    <property type="match status" value="1"/>
</dbReference>